<dbReference type="PIRSF" id="PIRSF000350">
    <property type="entry name" value="Mercury_reductase_MerA"/>
    <property type="match status" value="1"/>
</dbReference>
<sequence length="440" mass="47490">MDIQQFDALIIGFGKAGKTLAVALANAGKKVALVERSPKMYGGTCINIACIPTKVLVSAAEHHQSFDEAMAHKTTVVTRLNEKNYHMLADRETVSVIEGEASFVDDRTVKVMAGDDELIVSAPQIFINTGAESIIPDIPGVDKPFVYTSTELLDKMTQPKQLAIIGGGYIGLEFASTYTKLGTKVTVFERGDALLAREDPAIAQATTEALQAQGIEIVFSVDVTAIEGESTATIRTVSHDDYAGYDAVLMATGRRPATMSLNLPAAGVATDERGAIVVDETLRTSRSHIWAMGDVTGGPQFTYASLDDFRIVRSQLLGDGLYTRAKQKTLPYAVFMQTPLGRVGMTEAEARATGREIIIKELPAMAIPRLHVDNATTGLLRAVIDANTEQILGASLLCRNSPEVINIIKTVMDNDLPYTVLRDQIFTHPTVSEALNDLFA</sequence>
<gene>
    <name evidence="9" type="ORF">FBF37_02675</name>
</gene>
<evidence type="ECO:0000313" key="10">
    <source>
        <dbReference type="Proteomes" id="UP000310639"/>
    </source>
</evidence>
<evidence type="ECO:0000256" key="2">
    <source>
        <dbReference type="ARBA" id="ARBA00022630"/>
    </source>
</evidence>
<evidence type="ECO:0000313" key="9">
    <source>
        <dbReference type="EMBL" id="QCT42359.1"/>
    </source>
</evidence>
<dbReference type="Proteomes" id="UP000310639">
    <property type="component" value="Chromosome"/>
</dbReference>
<dbReference type="Gene3D" id="3.50.50.60">
    <property type="entry name" value="FAD/NAD(P)-binding domain"/>
    <property type="match status" value="2"/>
</dbReference>
<keyword evidence="3 5" id="KW-0274">FAD</keyword>
<dbReference type="PRINTS" id="PR00411">
    <property type="entry name" value="PNDRDTASEI"/>
</dbReference>
<dbReference type="AlphaFoldDB" id="A0A4P9A3I9"/>
<evidence type="ECO:0000256" key="1">
    <source>
        <dbReference type="ARBA" id="ARBA00007532"/>
    </source>
</evidence>
<evidence type="ECO:0000256" key="6">
    <source>
        <dbReference type="PIRSR" id="PIRSR000350-4"/>
    </source>
</evidence>
<feature type="binding site" evidence="5">
    <location>
        <position position="189"/>
    </location>
    <ligand>
        <name>NAD(+)</name>
        <dbReference type="ChEBI" id="CHEBI:57540"/>
    </ligand>
</feature>
<feature type="disulfide bond" description="Redox-active" evidence="6">
    <location>
        <begin position="45"/>
        <end position="50"/>
    </location>
</feature>
<feature type="domain" description="FAD/NAD(P)-binding" evidence="8">
    <location>
        <begin position="7"/>
        <end position="305"/>
    </location>
</feature>
<dbReference type="Pfam" id="PF02852">
    <property type="entry name" value="Pyr_redox_dim"/>
    <property type="match status" value="1"/>
</dbReference>
<comment type="cofactor">
    <cofactor evidence="5">
        <name>FAD</name>
        <dbReference type="ChEBI" id="CHEBI:57692"/>
    </cofactor>
    <text evidence="5">Binds 1 FAD per subunit.</text>
</comment>
<reference evidence="9 10" key="1">
    <citation type="submission" date="2019-04" db="EMBL/GenBank/DDBJ databases">
        <title>Saccharibacteria TM7 genomes.</title>
        <authorList>
            <person name="Bor B."/>
            <person name="He X."/>
            <person name="Chen T."/>
            <person name="Dewhirst F.E."/>
        </authorList>
    </citation>
    <scope>NUCLEOTIDE SEQUENCE [LARGE SCALE GENOMIC DNA]</scope>
    <source>
        <strain evidence="9 10">BB001</strain>
    </source>
</reference>
<dbReference type="PANTHER" id="PTHR43014">
    <property type="entry name" value="MERCURIC REDUCTASE"/>
    <property type="match status" value="1"/>
</dbReference>
<evidence type="ECO:0000259" key="8">
    <source>
        <dbReference type="Pfam" id="PF07992"/>
    </source>
</evidence>
<comment type="similarity">
    <text evidence="1">Belongs to the class-I pyridine nucleotide-disulfide oxidoreductase family.</text>
</comment>
<dbReference type="PANTHER" id="PTHR43014:SF4">
    <property type="entry name" value="PYRIDINE NUCLEOTIDE-DISULFIDE OXIDOREDUCTASE RCLA-RELATED"/>
    <property type="match status" value="1"/>
</dbReference>
<dbReference type="SUPFAM" id="SSF51905">
    <property type="entry name" value="FAD/NAD(P)-binding domain"/>
    <property type="match status" value="1"/>
</dbReference>
<dbReference type="Pfam" id="PF07992">
    <property type="entry name" value="Pyr_redox_2"/>
    <property type="match status" value="1"/>
</dbReference>
<keyword evidence="5" id="KW-0520">NAD</keyword>
<dbReference type="GO" id="GO:0050660">
    <property type="term" value="F:flavin adenine dinucleotide binding"/>
    <property type="evidence" value="ECO:0007669"/>
    <property type="project" value="TreeGrafter"/>
</dbReference>
<dbReference type="SUPFAM" id="SSF55424">
    <property type="entry name" value="FAD/NAD-linked reductases, dimerisation (C-terminal) domain"/>
    <property type="match status" value="1"/>
</dbReference>
<protein>
    <submittedName>
        <fullName evidence="9">Pyridine nucleotide-disulfide oxidoreductase</fullName>
    </submittedName>
</protein>
<name>A0A4P9A3I9_9BACT</name>
<dbReference type="InterPro" id="IPR004099">
    <property type="entry name" value="Pyr_nucl-diS_OxRdtase_dimer"/>
</dbReference>
<dbReference type="InterPro" id="IPR023753">
    <property type="entry name" value="FAD/NAD-binding_dom"/>
</dbReference>
<feature type="domain" description="Pyridine nucleotide-disulphide oxidoreductase dimerisation" evidence="7">
    <location>
        <begin position="331"/>
        <end position="437"/>
    </location>
</feature>
<evidence type="ECO:0000256" key="4">
    <source>
        <dbReference type="PIRSR" id="PIRSR000350-2"/>
    </source>
</evidence>
<evidence type="ECO:0000256" key="5">
    <source>
        <dbReference type="PIRSR" id="PIRSR000350-3"/>
    </source>
</evidence>
<accession>A0A4P9A3I9</accession>
<feature type="active site" description="Proton acceptor" evidence="4">
    <location>
        <position position="428"/>
    </location>
</feature>
<feature type="binding site" evidence="5">
    <location>
        <position position="253"/>
    </location>
    <ligand>
        <name>NAD(+)</name>
        <dbReference type="ChEBI" id="CHEBI:57540"/>
    </ligand>
</feature>
<dbReference type="InterPro" id="IPR016156">
    <property type="entry name" value="FAD/NAD-linked_Rdtase_dimer_sf"/>
</dbReference>
<dbReference type="KEGG" id="nft:FBF37_02675"/>
<organism evidence="9 10">
    <name type="scientific">Candidatus Nanosynbacter featherlites</name>
    <dbReference type="NCBI Taxonomy" id="2572088"/>
    <lineage>
        <taxon>Bacteria</taxon>
        <taxon>Candidatus Saccharimonadota</taxon>
        <taxon>Candidatus Saccharimonadia</taxon>
        <taxon>Candidatus Nanosynbacterales</taxon>
        <taxon>Candidatus Nanosynbacteraceae</taxon>
        <taxon>Candidatus Nanosynbacter</taxon>
    </lineage>
</organism>
<keyword evidence="10" id="KW-1185">Reference proteome</keyword>
<proteinExistence type="inferred from homology"/>
<feature type="binding site" evidence="5">
    <location>
        <begin position="166"/>
        <end position="173"/>
    </location>
    <ligand>
        <name>NAD(+)</name>
        <dbReference type="ChEBI" id="CHEBI:57540"/>
    </ligand>
</feature>
<dbReference type="PRINTS" id="PR00368">
    <property type="entry name" value="FADPNR"/>
</dbReference>
<feature type="binding site" evidence="5">
    <location>
        <position position="294"/>
    </location>
    <ligand>
        <name>FAD</name>
        <dbReference type="ChEBI" id="CHEBI:57692"/>
    </ligand>
</feature>
<dbReference type="EMBL" id="CP040004">
    <property type="protein sequence ID" value="QCT42359.1"/>
    <property type="molecule type" value="Genomic_DNA"/>
</dbReference>
<dbReference type="Gene3D" id="3.30.390.30">
    <property type="match status" value="1"/>
</dbReference>
<evidence type="ECO:0000256" key="3">
    <source>
        <dbReference type="ARBA" id="ARBA00022827"/>
    </source>
</evidence>
<keyword evidence="5" id="KW-0547">Nucleotide-binding</keyword>
<keyword evidence="2" id="KW-0285">Flavoprotein</keyword>
<dbReference type="OrthoDB" id="9800167at2"/>
<feature type="binding site" evidence="5">
    <location>
        <position position="54"/>
    </location>
    <ligand>
        <name>FAD</name>
        <dbReference type="ChEBI" id="CHEBI:57692"/>
    </ligand>
</feature>
<dbReference type="InterPro" id="IPR036188">
    <property type="entry name" value="FAD/NAD-bd_sf"/>
</dbReference>
<evidence type="ECO:0000259" key="7">
    <source>
        <dbReference type="Pfam" id="PF02852"/>
    </source>
</evidence>
<dbReference type="InterPro" id="IPR001100">
    <property type="entry name" value="Pyr_nuc-diS_OxRdtase"/>
</dbReference>
<dbReference type="GO" id="GO:0003955">
    <property type="term" value="F:NAD(P)H dehydrogenase (quinone) activity"/>
    <property type="evidence" value="ECO:0007669"/>
    <property type="project" value="TreeGrafter"/>
</dbReference>